<evidence type="ECO:0000256" key="1">
    <source>
        <dbReference type="SAM" id="MobiDB-lite"/>
    </source>
</evidence>
<protein>
    <submittedName>
        <fullName evidence="2">Uncharacterized protein</fullName>
    </submittedName>
</protein>
<dbReference type="AlphaFoldDB" id="M1BVM9"/>
<dbReference type="EnsemblPlants" id="PGSC0003DMT400053934">
    <property type="protein sequence ID" value="PGSC0003DMT400053934"/>
    <property type="gene ID" value="PGSC0003DMG400020925"/>
</dbReference>
<dbReference type="PANTHER" id="PTHR34427">
    <property type="entry name" value="DUF4283 DOMAIN PROTEIN"/>
    <property type="match status" value="1"/>
</dbReference>
<dbReference type="Proteomes" id="UP000011115">
    <property type="component" value="Unassembled WGS sequence"/>
</dbReference>
<keyword evidence="3" id="KW-1185">Reference proteome</keyword>
<name>M1BVM9_SOLTU</name>
<evidence type="ECO:0000313" key="2">
    <source>
        <dbReference type="EnsemblPlants" id="PGSC0003DMT400053934"/>
    </source>
</evidence>
<dbReference type="PaxDb" id="4113-PGSC0003DMT400053934"/>
<dbReference type="HOGENOM" id="CLU_1104321_0_0_1"/>
<evidence type="ECO:0000313" key="3">
    <source>
        <dbReference type="Proteomes" id="UP000011115"/>
    </source>
</evidence>
<dbReference type="InParanoid" id="M1BVM9"/>
<accession>M1BVM9</accession>
<proteinExistence type="predicted"/>
<sequence>MNRLEKTNRELVDYSFSIMTLKLVTKMSNIEDKMDNRVYFRSGGKSYDITKFRSKAEVWYDWVESVRHRMMRMVLSRGALGWVYKRLTEASGIKGKAYKSWRLIMKEIGDRCGGWIETEEETDLKNHLRWARIRVKGLTKKIPLSIEIANEENIFSLPIWVEALVTFRRKYDEGACTSKERNEGGHRGRNPSDLSRCRNIHRSEKLHVIPNREDKVFLVQAVTGVEKSQKGPLQSKYKATWFKSWTKSFRHV</sequence>
<dbReference type="PANTHER" id="PTHR34427:SF10">
    <property type="entry name" value="DUF4283 DOMAIN-CONTAINING PROTEIN"/>
    <property type="match status" value="1"/>
</dbReference>
<reference evidence="3" key="1">
    <citation type="journal article" date="2011" name="Nature">
        <title>Genome sequence and analysis of the tuber crop potato.</title>
        <authorList>
            <consortium name="The Potato Genome Sequencing Consortium"/>
        </authorList>
    </citation>
    <scope>NUCLEOTIDE SEQUENCE [LARGE SCALE GENOMIC DNA]</scope>
    <source>
        <strain evidence="3">cv. DM1-3 516 R44</strain>
    </source>
</reference>
<feature type="region of interest" description="Disordered" evidence="1">
    <location>
        <begin position="177"/>
        <end position="196"/>
    </location>
</feature>
<feature type="compositionally biased region" description="Basic and acidic residues" evidence="1">
    <location>
        <begin position="177"/>
        <end position="186"/>
    </location>
</feature>
<reference evidence="2" key="2">
    <citation type="submission" date="2015-06" db="UniProtKB">
        <authorList>
            <consortium name="EnsemblPlants"/>
        </authorList>
    </citation>
    <scope>IDENTIFICATION</scope>
    <source>
        <strain evidence="2">DM1-3 516 R44</strain>
    </source>
</reference>
<organism evidence="2 3">
    <name type="scientific">Solanum tuberosum</name>
    <name type="common">Potato</name>
    <dbReference type="NCBI Taxonomy" id="4113"/>
    <lineage>
        <taxon>Eukaryota</taxon>
        <taxon>Viridiplantae</taxon>
        <taxon>Streptophyta</taxon>
        <taxon>Embryophyta</taxon>
        <taxon>Tracheophyta</taxon>
        <taxon>Spermatophyta</taxon>
        <taxon>Magnoliopsida</taxon>
        <taxon>eudicotyledons</taxon>
        <taxon>Gunneridae</taxon>
        <taxon>Pentapetalae</taxon>
        <taxon>asterids</taxon>
        <taxon>lamiids</taxon>
        <taxon>Solanales</taxon>
        <taxon>Solanaceae</taxon>
        <taxon>Solanoideae</taxon>
        <taxon>Solaneae</taxon>
        <taxon>Solanum</taxon>
    </lineage>
</organism>
<dbReference type="Gramene" id="PGSC0003DMT400053934">
    <property type="protein sequence ID" value="PGSC0003DMT400053934"/>
    <property type="gene ID" value="PGSC0003DMG400020925"/>
</dbReference>